<dbReference type="EMBL" id="JAGHQM010000551">
    <property type="protein sequence ID" value="KAH0559639.1"/>
    <property type="molecule type" value="Genomic_DNA"/>
</dbReference>
<proteinExistence type="predicted"/>
<gene>
    <name evidence="2" type="ORF">GP486_003840</name>
</gene>
<keyword evidence="3" id="KW-1185">Reference proteome</keyword>
<organism evidence="2 3">
    <name type="scientific">Trichoglossum hirsutum</name>
    <dbReference type="NCBI Taxonomy" id="265104"/>
    <lineage>
        <taxon>Eukaryota</taxon>
        <taxon>Fungi</taxon>
        <taxon>Dikarya</taxon>
        <taxon>Ascomycota</taxon>
        <taxon>Pezizomycotina</taxon>
        <taxon>Geoglossomycetes</taxon>
        <taxon>Geoglossales</taxon>
        <taxon>Geoglossaceae</taxon>
        <taxon>Trichoglossum</taxon>
    </lineage>
</organism>
<evidence type="ECO:0000313" key="3">
    <source>
        <dbReference type="Proteomes" id="UP000750711"/>
    </source>
</evidence>
<feature type="region of interest" description="Disordered" evidence="1">
    <location>
        <begin position="1"/>
        <end position="55"/>
    </location>
</feature>
<evidence type="ECO:0000313" key="2">
    <source>
        <dbReference type="EMBL" id="KAH0559639.1"/>
    </source>
</evidence>
<evidence type="ECO:0000256" key="1">
    <source>
        <dbReference type="SAM" id="MobiDB-lite"/>
    </source>
</evidence>
<protein>
    <submittedName>
        <fullName evidence="2">Uncharacterized protein</fullName>
    </submittedName>
</protein>
<feature type="compositionally biased region" description="Basic and acidic residues" evidence="1">
    <location>
        <begin position="28"/>
        <end position="55"/>
    </location>
</feature>
<accession>A0A9P8LC58</accession>
<dbReference type="AlphaFoldDB" id="A0A9P8LC58"/>
<name>A0A9P8LC58_9PEZI</name>
<reference evidence="2" key="1">
    <citation type="submission" date="2021-03" db="EMBL/GenBank/DDBJ databases">
        <title>Comparative genomics and phylogenomic investigation of the class Geoglossomycetes provide insights into ecological specialization and systematics.</title>
        <authorList>
            <person name="Melie T."/>
            <person name="Pirro S."/>
            <person name="Miller A.N."/>
            <person name="Quandt A."/>
        </authorList>
    </citation>
    <scope>NUCLEOTIDE SEQUENCE</scope>
    <source>
        <strain evidence="2">CAQ_001_2017</strain>
    </source>
</reference>
<dbReference type="Proteomes" id="UP000750711">
    <property type="component" value="Unassembled WGS sequence"/>
</dbReference>
<sequence length="216" mass="24675">MALPEPLLQRAPTETPQSRGRGLAQRPLTRDELNSTPRTDHDTPAEHRSSAEMERDRLEFEAKHPEVIQASRQMNAALGIRRHKPFTLPFRPPNWDGKPRALIDSLEYYRSTQYGDTLYLNCVSFHDLTPDEENGFRTDRLLCHFEAEEMITLRASFVDLSAFGCGKWTYMVLGFKEGVCPSRPSPQLLSIACPVEKVQVVRCSAETWLDRDGRKS</sequence>
<comment type="caution">
    <text evidence="2">The sequence shown here is derived from an EMBL/GenBank/DDBJ whole genome shotgun (WGS) entry which is preliminary data.</text>
</comment>